<protein>
    <submittedName>
        <fullName evidence="2">Type-F conjugative transfer system pilin assembly protein TrbC</fullName>
    </submittedName>
</protein>
<keyword evidence="1" id="KW-0732">Signal</keyword>
<dbReference type="AlphaFoldDB" id="N9F6L4"/>
<keyword evidence="3" id="KW-1185">Reference proteome</keyword>
<dbReference type="eggNOG" id="ENOG502Z7YC">
    <property type="taxonomic scope" value="Bacteria"/>
</dbReference>
<dbReference type="STRING" id="262668.GCA_000931715_00073"/>
<dbReference type="Proteomes" id="UP000017670">
    <property type="component" value="Unassembled WGS sequence"/>
</dbReference>
<proteinExistence type="predicted"/>
<dbReference type="EMBL" id="APQL01000013">
    <property type="protein sequence ID" value="ENW02955.1"/>
    <property type="molecule type" value="Genomic_DNA"/>
</dbReference>
<gene>
    <name evidence="2" type="ORF">F933_03361</name>
</gene>
<sequence length="242" mass="27368">MKKSTFLAALLIGLVGQSAHSNYYVDDADIKKNMLNPNVFNEDNANWKKAQEKATEQRQAFDKVKVPERNSFPNVQVGKFSNIDVQKIAERYKKRVDEEQKSVSGVIAFVSFSMPDASIKKIIADTLKVNGTVLFIGFKNNEFKETAREIRRLDIRKGNIQINPNAFKQYKIDVVPSIVLVKAKAEERIDEEGCVLPENYSKVTGDVSLEYALELMAKNETADLKSLANDYLNQARRGKTNE</sequence>
<dbReference type="Pfam" id="PF09673">
    <property type="entry name" value="TrbC_Ftype"/>
    <property type="match status" value="1"/>
</dbReference>
<dbReference type="InterPro" id="IPR019106">
    <property type="entry name" value="T4SS_TrbC"/>
</dbReference>
<dbReference type="HOGENOM" id="CLU_091617_0_0_6"/>
<evidence type="ECO:0000313" key="2">
    <source>
        <dbReference type="EMBL" id="ENW02955.1"/>
    </source>
</evidence>
<accession>N9F6L4</accession>
<feature type="signal peptide" evidence="1">
    <location>
        <begin position="1"/>
        <end position="21"/>
    </location>
</feature>
<dbReference type="RefSeq" id="WP_005063328.1">
    <property type="nucleotide sequence ID" value="NZ_KB849767.1"/>
</dbReference>
<reference evidence="2 3" key="1">
    <citation type="submission" date="2013-02" db="EMBL/GenBank/DDBJ databases">
        <title>The Genome Sequence of Acinetobacter beijerinckii CIP 110307.</title>
        <authorList>
            <consortium name="The Broad Institute Genome Sequencing Platform"/>
            <consortium name="The Broad Institute Genome Sequencing Center for Infectious Disease"/>
            <person name="Cerqueira G."/>
            <person name="Feldgarden M."/>
            <person name="Courvalin P."/>
            <person name="Perichon B."/>
            <person name="Grillot-Courvalin C."/>
            <person name="Clermont D."/>
            <person name="Rocha E."/>
            <person name="Yoon E.-J."/>
            <person name="Nemec A."/>
            <person name="Walker B."/>
            <person name="Young S.K."/>
            <person name="Zeng Q."/>
            <person name="Gargeya S."/>
            <person name="Fitzgerald M."/>
            <person name="Haas B."/>
            <person name="Abouelleil A."/>
            <person name="Alvarado L."/>
            <person name="Arachchi H.M."/>
            <person name="Berlin A.M."/>
            <person name="Chapman S.B."/>
            <person name="Dewar J."/>
            <person name="Goldberg J."/>
            <person name="Griggs A."/>
            <person name="Gujja S."/>
            <person name="Hansen M."/>
            <person name="Howarth C."/>
            <person name="Imamovic A."/>
            <person name="Larimer J."/>
            <person name="McCowan C."/>
            <person name="Murphy C."/>
            <person name="Neiman D."/>
            <person name="Pearson M."/>
            <person name="Priest M."/>
            <person name="Roberts A."/>
            <person name="Saif S."/>
            <person name="Shea T."/>
            <person name="Sisk P."/>
            <person name="Sykes S."/>
            <person name="Wortman J."/>
            <person name="Nusbaum C."/>
            <person name="Birren B."/>
        </authorList>
    </citation>
    <scope>NUCLEOTIDE SEQUENCE [LARGE SCALE GENOMIC DNA]</scope>
    <source>
        <strain evidence="2 3">CIP 110307</strain>
    </source>
</reference>
<feature type="chain" id="PRO_5004141909" evidence="1">
    <location>
        <begin position="22"/>
        <end position="242"/>
    </location>
</feature>
<organism evidence="2 3">
    <name type="scientific">Acinetobacter beijerinckii CIP 110307</name>
    <dbReference type="NCBI Taxonomy" id="1217648"/>
    <lineage>
        <taxon>Bacteria</taxon>
        <taxon>Pseudomonadati</taxon>
        <taxon>Pseudomonadota</taxon>
        <taxon>Gammaproteobacteria</taxon>
        <taxon>Moraxellales</taxon>
        <taxon>Moraxellaceae</taxon>
        <taxon>Acinetobacter</taxon>
    </lineage>
</organism>
<evidence type="ECO:0000256" key="1">
    <source>
        <dbReference type="SAM" id="SignalP"/>
    </source>
</evidence>
<dbReference type="PATRIC" id="fig|1217648.3.peg.3272"/>
<dbReference type="GeneID" id="29858298"/>
<name>N9F6L4_9GAMM</name>
<evidence type="ECO:0000313" key="3">
    <source>
        <dbReference type="Proteomes" id="UP000017670"/>
    </source>
</evidence>
<dbReference type="InterPro" id="IPR014113">
    <property type="entry name" value="T4SS_TrbC_subgr"/>
</dbReference>
<dbReference type="NCBIfam" id="TIGR02742">
    <property type="entry name" value="TrbC_Ftype"/>
    <property type="match status" value="1"/>
</dbReference>
<comment type="caution">
    <text evidence="2">The sequence shown here is derived from an EMBL/GenBank/DDBJ whole genome shotgun (WGS) entry which is preliminary data.</text>
</comment>